<evidence type="ECO:0000256" key="1">
    <source>
        <dbReference type="PROSITE-ProRule" id="PRU00221"/>
    </source>
</evidence>
<dbReference type="SUPFAM" id="SSF50978">
    <property type="entry name" value="WD40 repeat-like"/>
    <property type="match status" value="2"/>
</dbReference>
<dbReference type="InterPro" id="IPR001680">
    <property type="entry name" value="WD40_rpt"/>
</dbReference>
<feature type="domain" description="IFT80 second beta-propeller" evidence="2">
    <location>
        <begin position="250"/>
        <end position="533"/>
    </location>
</feature>
<dbReference type="GO" id="GO:0030992">
    <property type="term" value="C:intraciliary transport particle B"/>
    <property type="evidence" value="ECO:0007669"/>
    <property type="project" value="TreeGrafter"/>
</dbReference>
<feature type="repeat" description="WD" evidence="1">
    <location>
        <begin position="128"/>
        <end position="160"/>
    </location>
</feature>
<dbReference type="AlphaFoldDB" id="A0A0N4Y602"/>
<sequence>MLAAELELVVQKGKITPILATFMKTRVLVCPRQIHFINKMGRIEKSVQAHKGAALEVRWSSDGTGLLSGEDGAVKLWSRNGMLRSVVAQMSNSVYCASFDSTSDNVLYLNLDHCYMKSLKKQAPPLKWKAHDGLVLCCHWSQVSEYIVTGGEDCKFKLWDSFGRNLFSSISHEFPITSVAWSPDGQCFAVGSYNILLLCDKAGWTHSLEKLSSTGSLLSLCWFDDATQLVGGSGSGQVIHAQIMENTQIYEKVEVVQLKRNVLEVRDVGSDLSRELLETRDRISRFAIAHDHLLVITATQLLIYSSKNWNTPVIIDLKERIITIIKQSSKVFLLSDGHILYVYSYDGRNLSEIKLPDGKQGLINEKASSLSNDTVAIVDRGESTLISLFDPNTAKSQGDGKINHEHEIVELTLSQCGQINDRLLAFRDSGANVFIAKVRTLGTSQRIVRIGSSIQHLQFNDVTNMLAGIGDGRIVIWPAVVLAFVDINLLQRSVIENAVNGIGKYPVLRSFTGSTITLRRSDGPVVTVLVPPFASTLLRHVEQSKWDQALRLCRQVKSGNIWATLAGLATSAKHLYTSEIAYGVLEEVEYNFHVGSSCSHCILLLIEKAAMLTEARKQPNREVAYAKIALLAGKVAELNALVSKQFNTKPGN</sequence>
<reference evidence="3" key="1">
    <citation type="submission" date="2017-02" db="UniProtKB">
        <authorList>
            <consortium name="WormBaseParasite"/>
        </authorList>
    </citation>
    <scope>IDENTIFICATION</scope>
</reference>
<dbReference type="PANTHER" id="PTHR24098:SF0">
    <property type="entry name" value="OUTER SEGMENT 5"/>
    <property type="match status" value="1"/>
</dbReference>
<dbReference type="Gene3D" id="2.130.10.10">
    <property type="entry name" value="YVTN repeat-like/Quinoprotein amine dehydrogenase"/>
    <property type="match status" value="2"/>
</dbReference>
<dbReference type="PROSITE" id="PS50082">
    <property type="entry name" value="WD_REPEATS_2"/>
    <property type="match status" value="1"/>
</dbReference>
<keyword evidence="1" id="KW-0853">WD repeat</keyword>
<dbReference type="InterPro" id="IPR015943">
    <property type="entry name" value="WD40/YVTN_repeat-like_dom_sf"/>
</dbReference>
<dbReference type="InterPro" id="IPR036322">
    <property type="entry name" value="WD40_repeat_dom_sf"/>
</dbReference>
<evidence type="ECO:0000259" key="2">
    <source>
        <dbReference type="Pfam" id="PF23335"/>
    </source>
</evidence>
<dbReference type="PROSITE" id="PS50294">
    <property type="entry name" value="WD_REPEATS_REGION"/>
    <property type="match status" value="1"/>
</dbReference>
<dbReference type="Pfam" id="PF23335">
    <property type="entry name" value="Beta-prop_IFT80_2nd"/>
    <property type="match status" value="1"/>
</dbReference>
<proteinExistence type="predicted"/>
<dbReference type="GO" id="GO:0060271">
    <property type="term" value="P:cilium assembly"/>
    <property type="evidence" value="ECO:0007669"/>
    <property type="project" value="TreeGrafter"/>
</dbReference>
<name>A0A0N4Y602_NIPBR</name>
<dbReference type="OMA" id="HIIDREY"/>
<organism evidence="3">
    <name type="scientific">Nippostrongylus brasiliensis</name>
    <name type="common">Rat hookworm</name>
    <dbReference type="NCBI Taxonomy" id="27835"/>
    <lineage>
        <taxon>Eukaryota</taxon>
        <taxon>Metazoa</taxon>
        <taxon>Ecdysozoa</taxon>
        <taxon>Nematoda</taxon>
        <taxon>Chromadorea</taxon>
        <taxon>Rhabditida</taxon>
        <taxon>Rhabditina</taxon>
        <taxon>Rhabditomorpha</taxon>
        <taxon>Strongyloidea</taxon>
        <taxon>Heligmosomidae</taxon>
        <taxon>Nippostrongylus</taxon>
    </lineage>
</organism>
<evidence type="ECO:0000313" key="3">
    <source>
        <dbReference type="WBParaSite" id="NBR_0001147801-mRNA-1"/>
    </source>
</evidence>
<dbReference type="SMART" id="SM00320">
    <property type="entry name" value="WD40"/>
    <property type="match status" value="5"/>
</dbReference>
<accession>A0A0N4Y602</accession>
<dbReference type="PANTHER" id="PTHR24098">
    <property type="entry name" value="OUTER SEGMENT 5"/>
    <property type="match status" value="1"/>
</dbReference>
<dbReference type="WBParaSite" id="NBR_0001147801-mRNA-1">
    <property type="protein sequence ID" value="NBR_0001147801-mRNA-1"/>
    <property type="gene ID" value="NBR_0001147801"/>
</dbReference>
<dbReference type="Pfam" id="PF00400">
    <property type="entry name" value="WD40"/>
    <property type="match status" value="3"/>
</dbReference>
<dbReference type="GO" id="GO:0005929">
    <property type="term" value="C:cilium"/>
    <property type="evidence" value="ECO:0007669"/>
    <property type="project" value="TreeGrafter"/>
</dbReference>
<dbReference type="InterPro" id="IPR056456">
    <property type="entry name" value="Beta-prop_IFT80_2nd"/>
</dbReference>
<protein>
    <submittedName>
        <fullName evidence="3">Intraflagellar transport protein 80 homolog (inferred by orthology to a human protein)</fullName>
    </submittedName>
</protein>